<evidence type="ECO:0000313" key="2">
    <source>
        <dbReference type="EMBL" id="KKR97940.1"/>
    </source>
</evidence>
<dbReference type="STRING" id="1619048.UU49_C0021G0003"/>
<keyword evidence="1" id="KW-0472">Membrane</keyword>
<evidence type="ECO:0000256" key="1">
    <source>
        <dbReference type="SAM" id="Phobius"/>
    </source>
</evidence>
<keyword evidence="1" id="KW-0812">Transmembrane</keyword>
<proteinExistence type="predicted"/>
<dbReference type="InterPro" id="IPR050445">
    <property type="entry name" value="Bact_polysacc_biosynth/exp"/>
</dbReference>
<dbReference type="Proteomes" id="UP000034108">
    <property type="component" value="Unassembled WGS sequence"/>
</dbReference>
<reference evidence="2 3" key="1">
    <citation type="journal article" date="2015" name="Nature">
        <title>rRNA introns, odd ribosomes, and small enigmatic genomes across a large radiation of phyla.</title>
        <authorList>
            <person name="Brown C.T."/>
            <person name="Hug L.A."/>
            <person name="Thomas B.C."/>
            <person name="Sharon I."/>
            <person name="Castelle C.J."/>
            <person name="Singh A."/>
            <person name="Wilkins M.J."/>
            <person name="Williams K.H."/>
            <person name="Banfield J.F."/>
        </authorList>
    </citation>
    <scope>NUCLEOTIDE SEQUENCE [LARGE SCALE GENOMIC DNA]</scope>
</reference>
<dbReference type="AlphaFoldDB" id="A0A0G0XMB6"/>
<sequence>MSYSILFSHHRRFILAIAIIVAAAALLVSAFFPFKYSATTRLLIIPKSSLGVDPYTAVKSAERISENLAQIVYTTSFFDRVTRAGFSLDLSSFNNASEIQKRKLWEKTVAPEVLSGTALLGITVFHQDKEQAKNWASAIAYTLQTQGFEYTGGNVDIKIVDTPILSRWPVKPNFVMNGFLGLLVGGLLGMIWVAGKYAK</sequence>
<name>A0A0G0XMB6_9BACT</name>
<dbReference type="PANTHER" id="PTHR32309">
    <property type="entry name" value="TYROSINE-PROTEIN KINASE"/>
    <property type="match status" value="1"/>
</dbReference>
<accession>A0A0G0XMB6</accession>
<comment type="caution">
    <text evidence="2">The sequence shown here is derived from an EMBL/GenBank/DDBJ whole genome shotgun (WGS) entry which is preliminary data.</text>
</comment>
<feature type="transmembrane region" description="Helical" evidence="1">
    <location>
        <begin position="174"/>
        <end position="194"/>
    </location>
</feature>
<keyword evidence="1" id="KW-1133">Transmembrane helix</keyword>
<organism evidence="2 3">
    <name type="scientific">Candidatus Magasanikbacteria bacterium GW2011_GWC2_41_17</name>
    <dbReference type="NCBI Taxonomy" id="1619048"/>
    <lineage>
        <taxon>Bacteria</taxon>
        <taxon>Candidatus Magasanikiibacteriota</taxon>
    </lineage>
</organism>
<evidence type="ECO:0000313" key="3">
    <source>
        <dbReference type="Proteomes" id="UP000034108"/>
    </source>
</evidence>
<evidence type="ECO:0008006" key="4">
    <source>
        <dbReference type="Google" id="ProtNLM"/>
    </source>
</evidence>
<gene>
    <name evidence="2" type="ORF">UU49_C0021G0003</name>
</gene>
<dbReference type="PANTHER" id="PTHR32309:SF31">
    <property type="entry name" value="CAPSULAR EXOPOLYSACCHARIDE FAMILY"/>
    <property type="match status" value="1"/>
</dbReference>
<dbReference type="EMBL" id="LCAV01000021">
    <property type="protein sequence ID" value="KKR97940.1"/>
    <property type="molecule type" value="Genomic_DNA"/>
</dbReference>
<feature type="transmembrane region" description="Helical" evidence="1">
    <location>
        <begin position="12"/>
        <end position="32"/>
    </location>
</feature>
<protein>
    <recommendedName>
        <fullName evidence="4">Polysaccharide chain length determinant N-terminal domain-containing protein</fullName>
    </recommendedName>
</protein>